<dbReference type="PANTHER" id="PTHR30408:SF12">
    <property type="entry name" value="TYPE I RESTRICTION ENZYME MJAVIII SPECIFICITY SUBUNIT"/>
    <property type="match status" value="1"/>
</dbReference>
<reference evidence="7" key="1">
    <citation type="journal article" date="2019" name="Int. J. Syst. Evol. Microbiol.">
        <title>The Global Catalogue of Microorganisms (GCM) 10K type strain sequencing project: providing services to taxonomists for standard genome sequencing and annotation.</title>
        <authorList>
            <consortium name="The Broad Institute Genomics Platform"/>
            <consortium name="The Broad Institute Genome Sequencing Center for Infectious Disease"/>
            <person name="Wu L."/>
            <person name="Ma J."/>
        </authorList>
    </citation>
    <scope>NUCLEOTIDE SEQUENCE [LARGE SCALE GENOMIC DNA]</scope>
    <source>
        <strain evidence="7">TISTR 1571</strain>
    </source>
</reference>
<dbReference type="Pfam" id="PF01420">
    <property type="entry name" value="Methylase_S"/>
    <property type="match status" value="2"/>
</dbReference>
<dbReference type="SUPFAM" id="SSF116734">
    <property type="entry name" value="DNA methylase specificity domain"/>
    <property type="match status" value="2"/>
</dbReference>
<keyword evidence="6" id="KW-0378">Hydrolase</keyword>
<keyword evidence="6" id="KW-0255">Endonuclease</keyword>
<organism evidence="6 7">
    <name type="scientific">Piscibacillus salipiscarius</name>
    <dbReference type="NCBI Taxonomy" id="299480"/>
    <lineage>
        <taxon>Bacteria</taxon>
        <taxon>Bacillati</taxon>
        <taxon>Bacillota</taxon>
        <taxon>Bacilli</taxon>
        <taxon>Bacillales</taxon>
        <taxon>Bacillaceae</taxon>
        <taxon>Piscibacillus</taxon>
    </lineage>
</organism>
<dbReference type="InterPro" id="IPR044946">
    <property type="entry name" value="Restrct_endonuc_typeI_TRD_sf"/>
</dbReference>
<dbReference type="GO" id="GO:0004519">
    <property type="term" value="F:endonuclease activity"/>
    <property type="evidence" value="ECO:0007669"/>
    <property type="project" value="UniProtKB-KW"/>
</dbReference>
<feature type="coiled-coil region" evidence="4">
    <location>
        <begin position="179"/>
        <end position="210"/>
    </location>
</feature>
<dbReference type="Proteomes" id="UP001597452">
    <property type="component" value="Unassembled WGS sequence"/>
</dbReference>
<keyword evidence="7" id="KW-1185">Reference proteome</keyword>
<dbReference type="PANTHER" id="PTHR30408">
    <property type="entry name" value="TYPE-1 RESTRICTION ENZYME ECOKI SPECIFICITY PROTEIN"/>
    <property type="match status" value="1"/>
</dbReference>
<dbReference type="CDD" id="cd17256">
    <property type="entry name" value="RMtype1_S_EcoJA65PI-TRD1-CR1_like"/>
    <property type="match status" value="1"/>
</dbReference>
<dbReference type="RefSeq" id="WP_377327688.1">
    <property type="nucleotide sequence ID" value="NZ_JBHUMZ010000013.1"/>
</dbReference>
<protein>
    <submittedName>
        <fullName evidence="6">Restriction endonuclease subunit S</fullName>
        <ecNumber evidence="6">3.1.21.-</ecNumber>
    </submittedName>
</protein>
<dbReference type="Gene3D" id="1.10.287.1120">
    <property type="entry name" value="Bipartite methylase S protein"/>
    <property type="match status" value="1"/>
</dbReference>
<gene>
    <name evidence="6" type="ORF">ACFSW4_04395</name>
</gene>
<feature type="domain" description="Type I restriction modification DNA specificity" evidence="5">
    <location>
        <begin position="22"/>
        <end position="196"/>
    </location>
</feature>
<keyword evidence="4" id="KW-0175">Coiled coil</keyword>
<dbReference type="InterPro" id="IPR052021">
    <property type="entry name" value="Type-I_RS_S_subunit"/>
</dbReference>
<comment type="caution">
    <text evidence="6">The sequence shown here is derived from an EMBL/GenBank/DDBJ whole genome shotgun (WGS) entry which is preliminary data.</text>
</comment>
<keyword evidence="2" id="KW-0680">Restriction system</keyword>
<dbReference type="InterPro" id="IPR000055">
    <property type="entry name" value="Restrct_endonuc_typeI_TRD"/>
</dbReference>
<name>A0ABW5Q8D6_9BACI</name>
<accession>A0ABW5Q8D6</accession>
<evidence type="ECO:0000256" key="4">
    <source>
        <dbReference type="SAM" id="Coils"/>
    </source>
</evidence>
<keyword evidence="6" id="KW-0540">Nuclease</keyword>
<evidence type="ECO:0000313" key="7">
    <source>
        <dbReference type="Proteomes" id="UP001597452"/>
    </source>
</evidence>
<comment type="similarity">
    <text evidence="1">Belongs to the type-I restriction system S methylase family.</text>
</comment>
<feature type="domain" description="Type I restriction modification DNA specificity" evidence="5">
    <location>
        <begin position="234"/>
        <end position="406"/>
    </location>
</feature>
<dbReference type="CDD" id="cd17290">
    <property type="entry name" value="RMtype1_S_AleSS8ORF2795P_TRD1-CR1_like"/>
    <property type="match status" value="1"/>
</dbReference>
<dbReference type="EC" id="3.1.21.-" evidence="6"/>
<evidence type="ECO:0000313" key="6">
    <source>
        <dbReference type="EMBL" id="MFD2638106.1"/>
    </source>
</evidence>
<sequence>MKQYNQYLEYTKENLSWMGEIPKTWEIHKLDRLASLVTGNTPPKAQEENYKNGYVPWVKPDNILENHRISETKEKLSGVGVKKARLIPPYSALVCCIGSVGKVGINSVECATNQQINSIIFDNEEWNNRYGLYCTIASEQEYEKYSNKVVVGILNKQAQGKIKMPVPPLNEQRKIADFLDQKTSEVDDLIADKERLIELLEEKRQAIITEAVTKGLDPDVKMKDSELTWLGMIPEKWSVKKIKHISTFIGSGKTPKGGSEVYSSDGVVFIRSMNVHNKGLKLDDVVYIDKKIDYDMKSTRVISNDILLNITGASIGRSCIVPTGFPDANVNQHVCIIRPSKVQIYPSLLSKLMVSQTVKDQIDRSQNGSSREGLNFSQVGNIYFPISPDLEEQKNISNYIEEEINNIDRVIIDITRQIKKFEEYRQSLIYEAVTGKIDVRDYPLERKEEAHAD</sequence>
<dbReference type="EMBL" id="JBHUMZ010000013">
    <property type="protein sequence ID" value="MFD2638106.1"/>
    <property type="molecule type" value="Genomic_DNA"/>
</dbReference>
<evidence type="ECO:0000256" key="1">
    <source>
        <dbReference type="ARBA" id="ARBA00010923"/>
    </source>
</evidence>
<dbReference type="Gene3D" id="3.90.220.20">
    <property type="entry name" value="DNA methylase specificity domains"/>
    <property type="match status" value="2"/>
</dbReference>
<evidence type="ECO:0000256" key="2">
    <source>
        <dbReference type="ARBA" id="ARBA00022747"/>
    </source>
</evidence>
<proteinExistence type="inferred from homology"/>
<dbReference type="GO" id="GO:0016787">
    <property type="term" value="F:hydrolase activity"/>
    <property type="evidence" value="ECO:0007669"/>
    <property type="project" value="UniProtKB-KW"/>
</dbReference>
<keyword evidence="3" id="KW-0238">DNA-binding</keyword>
<evidence type="ECO:0000256" key="3">
    <source>
        <dbReference type="ARBA" id="ARBA00023125"/>
    </source>
</evidence>
<evidence type="ECO:0000259" key="5">
    <source>
        <dbReference type="Pfam" id="PF01420"/>
    </source>
</evidence>